<dbReference type="EC" id="1.2.1.84" evidence="1"/>
<dbReference type="PaxDb" id="6945-B7PCA0"/>
<evidence type="ECO:0000259" key="2">
    <source>
        <dbReference type="Pfam" id="PF07993"/>
    </source>
</evidence>
<dbReference type="GO" id="GO:0080019">
    <property type="term" value="F:alcohol-forming very long-chain fatty acyl-CoA reductase activity"/>
    <property type="evidence" value="ECO:0007669"/>
    <property type="project" value="InterPro"/>
</dbReference>
<dbReference type="EMBL" id="ABJB010794694">
    <property type="status" value="NOT_ANNOTATED_CDS"/>
    <property type="molecule type" value="Genomic_DNA"/>
</dbReference>
<dbReference type="HOGENOM" id="CLU_2948568_0_0_1"/>
<organism>
    <name type="scientific">Ixodes scapularis</name>
    <name type="common">Black-legged tick</name>
    <name type="synonym">Deer tick</name>
    <dbReference type="NCBI Taxonomy" id="6945"/>
    <lineage>
        <taxon>Eukaryota</taxon>
        <taxon>Metazoa</taxon>
        <taxon>Ecdysozoa</taxon>
        <taxon>Arthropoda</taxon>
        <taxon>Chelicerata</taxon>
        <taxon>Arachnida</taxon>
        <taxon>Acari</taxon>
        <taxon>Parasitiformes</taxon>
        <taxon>Ixodida</taxon>
        <taxon>Ixodoidea</taxon>
        <taxon>Ixodidae</taxon>
        <taxon>Ixodinae</taxon>
        <taxon>Ixodes</taxon>
    </lineage>
</organism>
<protein>
    <recommendedName>
        <fullName evidence="1">Fatty acyl-CoA reductase</fullName>
        <ecNumber evidence="1">1.2.1.84</ecNumber>
    </recommendedName>
</protein>
<dbReference type="InterPro" id="IPR026055">
    <property type="entry name" value="FAR"/>
</dbReference>
<evidence type="ECO:0000313" key="4">
    <source>
        <dbReference type="EnsemblMetazoa" id="ISCW002665-PA"/>
    </source>
</evidence>
<dbReference type="Proteomes" id="UP000001555">
    <property type="component" value="Unassembled WGS sequence"/>
</dbReference>
<name>B7PCA0_IXOSC</name>
<feature type="non-terminal residue" evidence="3">
    <location>
        <position position="60"/>
    </location>
</feature>
<dbReference type="Gene3D" id="3.40.50.720">
    <property type="entry name" value="NAD(P)-binding Rossmann-like Domain"/>
    <property type="match status" value="1"/>
</dbReference>
<feature type="domain" description="Thioester reductase (TE)" evidence="2">
    <location>
        <begin position="7"/>
        <end position="58"/>
    </location>
</feature>
<gene>
    <name evidence="3" type="ORF">IscW_ISCW002665</name>
</gene>
<dbReference type="EnsemblMetazoa" id="ISCW002665-RA">
    <property type="protein sequence ID" value="ISCW002665-PA"/>
    <property type="gene ID" value="ISCW002665"/>
</dbReference>
<reference evidence="3 5" key="1">
    <citation type="submission" date="2008-03" db="EMBL/GenBank/DDBJ databases">
        <title>Annotation of Ixodes scapularis.</title>
        <authorList>
            <consortium name="Ixodes scapularis Genome Project Consortium"/>
            <person name="Caler E."/>
            <person name="Hannick L.I."/>
            <person name="Bidwell S."/>
            <person name="Joardar V."/>
            <person name="Thiagarajan M."/>
            <person name="Amedeo P."/>
            <person name="Galinsky K.J."/>
            <person name="Schobel S."/>
            <person name="Inman J."/>
            <person name="Hostetler J."/>
            <person name="Miller J."/>
            <person name="Hammond M."/>
            <person name="Megy K."/>
            <person name="Lawson D."/>
            <person name="Kodira C."/>
            <person name="Sutton G."/>
            <person name="Meyer J."/>
            <person name="Hill C.A."/>
            <person name="Birren B."/>
            <person name="Nene V."/>
            <person name="Collins F."/>
            <person name="Alarcon-Chaidez F."/>
            <person name="Wikel S."/>
            <person name="Strausberg R."/>
        </authorList>
    </citation>
    <scope>NUCLEOTIDE SEQUENCE [LARGE SCALE GENOMIC DNA]</scope>
    <source>
        <strain evidence="5">Wikel</strain>
        <strain evidence="3">Wikel colony</strain>
    </source>
</reference>
<dbReference type="PANTHER" id="PTHR11011">
    <property type="entry name" value="MALE STERILITY PROTEIN 2-RELATED"/>
    <property type="match status" value="1"/>
</dbReference>
<comment type="function">
    <text evidence="1">Catalyzes the reduction of fatty acyl-CoA to fatty alcohols.</text>
</comment>
<feature type="non-terminal residue" evidence="3">
    <location>
        <position position="1"/>
    </location>
</feature>
<dbReference type="PANTHER" id="PTHR11011:SF116">
    <property type="entry name" value="FATTY ACYL-COA REDUCTASE CG5065-RELATED"/>
    <property type="match status" value="1"/>
</dbReference>
<dbReference type="InterPro" id="IPR013120">
    <property type="entry name" value="FAR_NAD-bd"/>
</dbReference>
<comment type="similarity">
    <text evidence="1">Belongs to the fatty acyl-CoA reductase family.</text>
</comment>
<dbReference type="GO" id="GO:0102965">
    <property type="term" value="F:alcohol-forming long-chain fatty acyl-CoA reductase activity"/>
    <property type="evidence" value="ECO:0007669"/>
    <property type="project" value="UniProtKB-EC"/>
</dbReference>
<sequence>CFERLREEYPSSLNKLSVVEGDVREEKLGLKSSDYELLASEVTIVFHAAATVRFNESLRF</sequence>
<dbReference type="EMBL" id="DS682391">
    <property type="protein sequence ID" value="EEC04222.1"/>
    <property type="molecule type" value="Genomic_DNA"/>
</dbReference>
<keyword evidence="1" id="KW-0443">Lipid metabolism</keyword>
<dbReference type="GO" id="GO:1901568">
    <property type="term" value="P:fatty acid derivative metabolic process"/>
    <property type="evidence" value="ECO:0007669"/>
    <property type="project" value="UniProtKB-ARBA"/>
</dbReference>
<keyword evidence="1" id="KW-0521">NADP</keyword>
<dbReference type="VEuPathDB" id="VectorBase:ISCI009733"/>
<comment type="catalytic activity">
    <reaction evidence="1">
        <text>a long-chain fatty acyl-CoA + 2 NADPH + 2 H(+) = a long-chain primary fatty alcohol + 2 NADP(+) + CoA</text>
        <dbReference type="Rhea" id="RHEA:52716"/>
        <dbReference type="ChEBI" id="CHEBI:15378"/>
        <dbReference type="ChEBI" id="CHEBI:57287"/>
        <dbReference type="ChEBI" id="CHEBI:57783"/>
        <dbReference type="ChEBI" id="CHEBI:58349"/>
        <dbReference type="ChEBI" id="CHEBI:77396"/>
        <dbReference type="ChEBI" id="CHEBI:83139"/>
        <dbReference type="EC" id="1.2.1.84"/>
    </reaction>
</comment>
<accession>B7PCA0</accession>
<dbReference type="VEuPathDB" id="VectorBase:ISCW002665"/>
<proteinExistence type="inferred from homology"/>
<evidence type="ECO:0000313" key="3">
    <source>
        <dbReference type="EMBL" id="EEC04222.1"/>
    </source>
</evidence>
<dbReference type="Pfam" id="PF07993">
    <property type="entry name" value="NAD_binding_4"/>
    <property type="match status" value="1"/>
</dbReference>
<evidence type="ECO:0000313" key="5">
    <source>
        <dbReference type="Proteomes" id="UP000001555"/>
    </source>
</evidence>
<reference evidence="4" key="2">
    <citation type="submission" date="2020-05" db="UniProtKB">
        <authorList>
            <consortium name="EnsemblMetazoa"/>
        </authorList>
    </citation>
    <scope>IDENTIFICATION</scope>
    <source>
        <strain evidence="4">wikel</strain>
    </source>
</reference>
<dbReference type="AlphaFoldDB" id="B7PCA0"/>
<keyword evidence="1" id="KW-0560">Oxidoreductase</keyword>
<keyword evidence="5" id="KW-1185">Reference proteome</keyword>
<evidence type="ECO:0000256" key="1">
    <source>
        <dbReference type="RuleBase" id="RU363097"/>
    </source>
</evidence>
<keyword evidence="1" id="KW-0444">Lipid biosynthesis</keyword>